<proteinExistence type="predicted"/>
<sequence>MAPYEYLRQAGIKEGEQYSFTRRQVTPEGVVDTTETQNVERITGGGFFGSVVILPDSVIKTTTPDNLHELLRRINWHTPFPSRTNETAAELDYLAGRIIHRATPPLTRNTIITPDALGYSQPNPKIGFAQHIERMRGRGPTFKDKGKENRQIRAARQTLWDLASELGAEHAAQVHPENPFGKPNLWVSETGQVIWLDYLPAFRHTGRVRPFFRFPFHNEVQQAFGSDKPTYNRLHTDILRRTILAQKERFPAEDLKTIDDLLSLYDERWQQYEAWLNHDPRELFIADALNRGLISNEYADRLRALNSSYQFYQTKEIARLGLHVFLDKVKESPLRIFWDKEFQHKVVKFGLNPEYRRQQVLEHTTLWGMKQAHDQGLVSDEEFNQALSFVPEHELRLYVGLQTWYFLNSRLIDAVTIPLAAAVAVSEHPIEAATAVSAFNFFAPGIIRALSTVIVSKLSGVELKRAALISAIPIVGNYSAIALQLRSAYGEKAADIEHYTMRALVATLSKIRPWGGWNSDLEEKIWDFVHRGSNLE</sequence>
<dbReference type="AlphaFoldDB" id="A0A1F7GZM3"/>
<dbReference type="Proteomes" id="UP000177913">
    <property type="component" value="Unassembled WGS sequence"/>
</dbReference>
<organism evidence="1 2">
    <name type="scientific">Candidatus Roizmanbacteria bacterium RIFCSPHIGHO2_02_FULL_38_11</name>
    <dbReference type="NCBI Taxonomy" id="1802039"/>
    <lineage>
        <taxon>Bacteria</taxon>
        <taxon>Candidatus Roizmaniibacteriota</taxon>
    </lineage>
</organism>
<protein>
    <submittedName>
        <fullName evidence="1">Uncharacterized protein</fullName>
    </submittedName>
</protein>
<comment type="caution">
    <text evidence="1">The sequence shown here is derived from an EMBL/GenBank/DDBJ whole genome shotgun (WGS) entry which is preliminary data.</text>
</comment>
<reference evidence="1 2" key="1">
    <citation type="journal article" date="2016" name="Nat. Commun.">
        <title>Thousands of microbial genomes shed light on interconnected biogeochemical processes in an aquifer system.</title>
        <authorList>
            <person name="Anantharaman K."/>
            <person name="Brown C.T."/>
            <person name="Hug L.A."/>
            <person name="Sharon I."/>
            <person name="Castelle C.J."/>
            <person name="Probst A.J."/>
            <person name="Thomas B.C."/>
            <person name="Singh A."/>
            <person name="Wilkins M.J."/>
            <person name="Karaoz U."/>
            <person name="Brodie E.L."/>
            <person name="Williams K.H."/>
            <person name="Hubbard S.S."/>
            <person name="Banfield J.F."/>
        </authorList>
    </citation>
    <scope>NUCLEOTIDE SEQUENCE [LARGE SCALE GENOMIC DNA]</scope>
</reference>
<evidence type="ECO:0000313" key="2">
    <source>
        <dbReference type="Proteomes" id="UP000177913"/>
    </source>
</evidence>
<name>A0A1F7GZM3_9BACT</name>
<evidence type="ECO:0000313" key="1">
    <source>
        <dbReference type="EMBL" id="OGK23962.1"/>
    </source>
</evidence>
<accession>A0A1F7GZM3</accession>
<dbReference type="EMBL" id="MFZO01000040">
    <property type="protein sequence ID" value="OGK23962.1"/>
    <property type="molecule type" value="Genomic_DNA"/>
</dbReference>
<gene>
    <name evidence="1" type="ORF">A3C25_04900</name>
</gene>